<evidence type="ECO:0000256" key="4">
    <source>
        <dbReference type="PROSITE-ProRule" id="PRU00335"/>
    </source>
</evidence>
<keyword evidence="2 4" id="KW-0238">DNA-binding</keyword>
<dbReference type="PANTHER" id="PTHR30055">
    <property type="entry name" value="HTH-TYPE TRANSCRIPTIONAL REGULATOR RUTR"/>
    <property type="match status" value="1"/>
</dbReference>
<dbReference type="PANTHER" id="PTHR30055:SF151">
    <property type="entry name" value="TRANSCRIPTIONAL REGULATORY PROTEIN"/>
    <property type="match status" value="1"/>
</dbReference>
<keyword evidence="7" id="KW-1185">Reference proteome</keyword>
<name>A0ABN2JXY8_9ACTN</name>
<protein>
    <submittedName>
        <fullName evidence="6">TetR/AcrR family transcriptional regulator</fullName>
    </submittedName>
</protein>
<dbReference type="Pfam" id="PF00440">
    <property type="entry name" value="TetR_N"/>
    <property type="match status" value="1"/>
</dbReference>
<dbReference type="EMBL" id="BAAAME010000004">
    <property type="protein sequence ID" value="GAA1742570.1"/>
    <property type="molecule type" value="Genomic_DNA"/>
</dbReference>
<evidence type="ECO:0000256" key="3">
    <source>
        <dbReference type="ARBA" id="ARBA00023163"/>
    </source>
</evidence>
<proteinExistence type="predicted"/>
<dbReference type="PROSITE" id="PS50977">
    <property type="entry name" value="HTH_TETR_2"/>
    <property type="match status" value="1"/>
</dbReference>
<dbReference type="Proteomes" id="UP001501057">
    <property type="component" value="Unassembled WGS sequence"/>
</dbReference>
<sequence>MAPPEGPPAGRRRGGRPRASHSMDAVLSEAVALLDEAGEPALTFRALAERLGGGVASIYWYVASKDELLDRATDHVLEGVLGAIDRLARTDDPIADLRAVALTLFDAIVDRPWLGAYFMRSTGLQPWSLKMYDRLGQEVLRLGVLTPLQQFHAVSAVIGFVVGTAADLGQEPPREVVEGKVGRDEYLERYADQWRALDPAEYPFVTHIVEEFSGHDDAVQFRAGLDLLLAGLRLQAGL</sequence>
<dbReference type="InterPro" id="IPR009057">
    <property type="entry name" value="Homeodomain-like_sf"/>
</dbReference>
<keyword evidence="3" id="KW-0804">Transcription</keyword>
<feature type="DNA-binding region" description="H-T-H motif" evidence="4">
    <location>
        <begin position="43"/>
        <end position="62"/>
    </location>
</feature>
<evidence type="ECO:0000313" key="6">
    <source>
        <dbReference type="EMBL" id="GAA1742570.1"/>
    </source>
</evidence>
<evidence type="ECO:0000256" key="1">
    <source>
        <dbReference type="ARBA" id="ARBA00023015"/>
    </source>
</evidence>
<gene>
    <name evidence="6" type="ORF">GCM10009710_23390</name>
</gene>
<dbReference type="InterPro" id="IPR050109">
    <property type="entry name" value="HTH-type_TetR-like_transc_reg"/>
</dbReference>
<reference evidence="6 7" key="1">
    <citation type="journal article" date="2019" name="Int. J. Syst. Evol. Microbiol.">
        <title>The Global Catalogue of Microorganisms (GCM) 10K type strain sequencing project: providing services to taxonomists for standard genome sequencing and annotation.</title>
        <authorList>
            <consortium name="The Broad Institute Genomics Platform"/>
            <consortium name="The Broad Institute Genome Sequencing Center for Infectious Disease"/>
            <person name="Wu L."/>
            <person name="Ma J."/>
        </authorList>
    </citation>
    <scope>NUCLEOTIDE SEQUENCE [LARGE SCALE GENOMIC DNA]</scope>
    <source>
        <strain evidence="6 7">JCM 13518</strain>
    </source>
</reference>
<dbReference type="Gene3D" id="1.10.10.60">
    <property type="entry name" value="Homeodomain-like"/>
    <property type="match status" value="1"/>
</dbReference>
<accession>A0ABN2JXY8</accession>
<dbReference type="SUPFAM" id="SSF48498">
    <property type="entry name" value="Tetracyclin repressor-like, C-terminal domain"/>
    <property type="match status" value="1"/>
</dbReference>
<dbReference type="InterPro" id="IPR001647">
    <property type="entry name" value="HTH_TetR"/>
</dbReference>
<feature type="domain" description="HTH tetR-type" evidence="5">
    <location>
        <begin position="20"/>
        <end position="80"/>
    </location>
</feature>
<dbReference type="RefSeq" id="WP_344201683.1">
    <property type="nucleotide sequence ID" value="NZ_BAAAME010000004.1"/>
</dbReference>
<dbReference type="Gene3D" id="1.10.357.10">
    <property type="entry name" value="Tetracycline Repressor, domain 2"/>
    <property type="match status" value="1"/>
</dbReference>
<evidence type="ECO:0000259" key="5">
    <source>
        <dbReference type="PROSITE" id="PS50977"/>
    </source>
</evidence>
<organism evidence="6 7">
    <name type="scientific">Aeromicrobium alkaliterrae</name>
    <dbReference type="NCBI Taxonomy" id="302168"/>
    <lineage>
        <taxon>Bacteria</taxon>
        <taxon>Bacillati</taxon>
        <taxon>Actinomycetota</taxon>
        <taxon>Actinomycetes</taxon>
        <taxon>Propionibacteriales</taxon>
        <taxon>Nocardioidaceae</taxon>
        <taxon>Aeromicrobium</taxon>
    </lineage>
</organism>
<evidence type="ECO:0000313" key="7">
    <source>
        <dbReference type="Proteomes" id="UP001501057"/>
    </source>
</evidence>
<comment type="caution">
    <text evidence="6">The sequence shown here is derived from an EMBL/GenBank/DDBJ whole genome shotgun (WGS) entry which is preliminary data.</text>
</comment>
<dbReference type="InterPro" id="IPR004111">
    <property type="entry name" value="Repressor_TetR_C"/>
</dbReference>
<keyword evidence="1" id="KW-0805">Transcription regulation</keyword>
<dbReference type="Pfam" id="PF02909">
    <property type="entry name" value="TetR_C_1"/>
    <property type="match status" value="1"/>
</dbReference>
<dbReference type="InterPro" id="IPR036271">
    <property type="entry name" value="Tet_transcr_reg_TetR-rel_C_sf"/>
</dbReference>
<dbReference type="SUPFAM" id="SSF46689">
    <property type="entry name" value="Homeodomain-like"/>
    <property type="match status" value="1"/>
</dbReference>
<evidence type="ECO:0000256" key="2">
    <source>
        <dbReference type="ARBA" id="ARBA00023125"/>
    </source>
</evidence>